<dbReference type="Proteomes" id="UP000318733">
    <property type="component" value="Unassembled WGS sequence"/>
</dbReference>
<dbReference type="RefSeq" id="WP_144247127.1">
    <property type="nucleotide sequence ID" value="NZ_VLPK01000001.1"/>
</dbReference>
<organism evidence="5 6">
    <name type="scientific">Mucilaginibacter corticis</name>
    <dbReference type="NCBI Taxonomy" id="2597670"/>
    <lineage>
        <taxon>Bacteria</taxon>
        <taxon>Pseudomonadati</taxon>
        <taxon>Bacteroidota</taxon>
        <taxon>Sphingobacteriia</taxon>
        <taxon>Sphingobacteriales</taxon>
        <taxon>Sphingobacteriaceae</taxon>
        <taxon>Mucilaginibacter</taxon>
    </lineage>
</organism>
<comment type="caution">
    <text evidence="5">The sequence shown here is derived from an EMBL/GenBank/DDBJ whole genome shotgun (WGS) entry which is preliminary data.</text>
</comment>
<dbReference type="PANTHER" id="PTHR43685">
    <property type="entry name" value="GLYCOSYLTRANSFERASE"/>
    <property type="match status" value="1"/>
</dbReference>
<feature type="domain" description="Glycosyltransferase 2-like" evidence="4">
    <location>
        <begin position="8"/>
        <end position="127"/>
    </location>
</feature>
<reference evidence="5 6" key="1">
    <citation type="submission" date="2019-07" db="EMBL/GenBank/DDBJ databases">
        <authorList>
            <person name="Huq M.A."/>
        </authorList>
    </citation>
    <scope>NUCLEOTIDE SEQUENCE [LARGE SCALE GENOMIC DNA]</scope>
    <source>
        <strain evidence="5 6">MAH-19</strain>
    </source>
</reference>
<evidence type="ECO:0000256" key="1">
    <source>
        <dbReference type="ARBA" id="ARBA00006739"/>
    </source>
</evidence>
<protein>
    <submittedName>
        <fullName evidence="5">Glycosyltransferase</fullName>
    </submittedName>
</protein>
<accession>A0A556MUD9</accession>
<gene>
    <name evidence="5" type="ORF">FO440_05060</name>
</gene>
<evidence type="ECO:0000256" key="3">
    <source>
        <dbReference type="ARBA" id="ARBA00022679"/>
    </source>
</evidence>
<dbReference type="InterPro" id="IPR029044">
    <property type="entry name" value="Nucleotide-diphossugar_trans"/>
</dbReference>
<dbReference type="SUPFAM" id="SSF53448">
    <property type="entry name" value="Nucleotide-diphospho-sugar transferases"/>
    <property type="match status" value="1"/>
</dbReference>
<dbReference type="OrthoDB" id="9815829at2"/>
<dbReference type="EMBL" id="VLPK01000001">
    <property type="protein sequence ID" value="TSJ43561.1"/>
    <property type="molecule type" value="Genomic_DNA"/>
</dbReference>
<name>A0A556MUD9_9SPHI</name>
<evidence type="ECO:0000259" key="4">
    <source>
        <dbReference type="Pfam" id="PF00535"/>
    </source>
</evidence>
<dbReference type="PANTHER" id="PTHR43685:SF5">
    <property type="entry name" value="GLYCOSYLTRANSFERASE EPSE-RELATED"/>
    <property type="match status" value="1"/>
</dbReference>
<keyword evidence="2" id="KW-0328">Glycosyltransferase</keyword>
<sequence length="319" mass="36956">MNANPSITVLMPAYNAERYISEAITSVLQQTYTDFELLIVNDGSTDNTVNIVQSFKDERIVLINQPNRGVADALNTGLQHARAPYIARFDADDVCYPYRLEKQIRFLQDNPEYILVGSEAKYILENGDFLFDFHCIAYSHEQVMDKLYFYCPFVHPSVMYKKQPVLDAGGYPTHAHNFEDYLLWTNLAGAGRLCNLTEPLIKYRLNSTSVTIDEKWRGRRFRELKREIVLRGSITAAEGNELLAIIKDQDIRKIKEGAYNSLCGKKYLTDNHQPEKARDYFNKAIKIYPLRLENYLLYTLSYFPEGLINWLHKLSPNRL</sequence>
<dbReference type="InterPro" id="IPR001173">
    <property type="entry name" value="Glyco_trans_2-like"/>
</dbReference>
<dbReference type="AlphaFoldDB" id="A0A556MUD9"/>
<proteinExistence type="inferred from homology"/>
<evidence type="ECO:0000256" key="2">
    <source>
        <dbReference type="ARBA" id="ARBA00022676"/>
    </source>
</evidence>
<keyword evidence="3 5" id="KW-0808">Transferase</keyword>
<evidence type="ECO:0000313" key="6">
    <source>
        <dbReference type="Proteomes" id="UP000318733"/>
    </source>
</evidence>
<keyword evidence="6" id="KW-1185">Reference proteome</keyword>
<dbReference type="Pfam" id="PF00535">
    <property type="entry name" value="Glycos_transf_2"/>
    <property type="match status" value="1"/>
</dbReference>
<comment type="similarity">
    <text evidence="1">Belongs to the glycosyltransferase 2 family.</text>
</comment>
<dbReference type="InterPro" id="IPR050834">
    <property type="entry name" value="Glycosyltransf_2"/>
</dbReference>
<evidence type="ECO:0000313" key="5">
    <source>
        <dbReference type="EMBL" id="TSJ43561.1"/>
    </source>
</evidence>
<dbReference type="GO" id="GO:0016757">
    <property type="term" value="F:glycosyltransferase activity"/>
    <property type="evidence" value="ECO:0007669"/>
    <property type="project" value="UniProtKB-KW"/>
</dbReference>
<dbReference type="Gene3D" id="3.90.550.10">
    <property type="entry name" value="Spore Coat Polysaccharide Biosynthesis Protein SpsA, Chain A"/>
    <property type="match status" value="1"/>
</dbReference>